<evidence type="ECO:0000313" key="3">
    <source>
        <dbReference type="Proteomes" id="UP000461162"/>
    </source>
</evidence>
<organism evidence="2 3">
    <name type="scientific">Pseudodesulfovibrio alkaliphilus</name>
    <dbReference type="NCBI Taxonomy" id="2661613"/>
    <lineage>
        <taxon>Bacteria</taxon>
        <taxon>Pseudomonadati</taxon>
        <taxon>Thermodesulfobacteriota</taxon>
        <taxon>Desulfovibrionia</taxon>
        <taxon>Desulfovibrionales</taxon>
        <taxon>Desulfovibrionaceae</taxon>
    </lineage>
</organism>
<proteinExistence type="predicted"/>
<evidence type="ECO:0000313" key="2">
    <source>
        <dbReference type="EMBL" id="MUM78527.1"/>
    </source>
</evidence>
<dbReference type="EMBL" id="WODC01000009">
    <property type="protein sequence ID" value="MUM78527.1"/>
    <property type="molecule type" value="Genomic_DNA"/>
</dbReference>
<gene>
    <name evidence="2" type="ORF">GKC30_12860</name>
</gene>
<evidence type="ECO:0000256" key="1">
    <source>
        <dbReference type="SAM" id="SignalP"/>
    </source>
</evidence>
<accession>A0A7K1KR24</accession>
<dbReference type="Proteomes" id="UP000461162">
    <property type="component" value="Unassembled WGS sequence"/>
</dbReference>
<feature type="signal peptide" evidence="1">
    <location>
        <begin position="1"/>
        <end position="15"/>
    </location>
</feature>
<feature type="chain" id="PRO_5029480335" evidence="1">
    <location>
        <begin position="16"/>
        <end position="509"/>
    </location>
</feature>
<dbReference type="AlphaFoldDB" id="A0A7K1KR24"/>
<comment type="caution">
    <text evidence="2">The sequence shown here is derived from an EMBL/GenBank/DDBJ whole genome shotgun (WGS) entry which is preliminary data.</text>
</comment>
<keyword evidence="3" id="KW-1185">Reference proteome</keyword>
<reference evidence="2 3" key="1">
    <citation type="submission" date="2019-11" db="EMBL/GenBank/DDBJ databases">
        <title>Pseudodesulfovibrio alkaliphilus, sp. nov., an alkaliphilic sulfate-reducing bacteria from mud volcano of Taman peninsula, Russia.</title>
        <authorList>
            <person name="Frolova A."/>
            <person name="Merkel A.Y."/>
            <person name="Slobodkin A.I."/>
        </authorList>
    </citation>
    <scope>NUCLEOTIDE SEQUENCE [LARGE SCALE GENOMIC DNA]</scope>
    <source>
        <strain evidence="2 3">F-1</strain>
    </source>
</reference>
<name>A0A7K1KR24_9BACT</name>
<sequence length="509" mass="56041">MPALMLLAGSIAVLAFVVDSTRLTSDSAQLKHATDAAATATALAYARDKSTNVQEMAEQYVQANLGFSRSQVEPQLEVTVAPYSKDSYDGFRVSATYTAEPSMLGGNDRAVTVSSAAVAIYCPIELAMVLPNTSSESPADLAALSRLTKTLAERLIEDKPDRWMALVPYSQTVNVYDRDYPDRVTQWAETGALKPVELTSLFMSNNYGITSLASRAMPDLRVKRLAVYRGVHPGENYYWTESPIAGFKIHYRHDLPVNANWMPYISWKGPNPFFGKATGVADTRYIVGDKGCPTAALLPLTNNMDDIDARLNQMESGFNINYAIAMGWGAMALSPAFRGSAGWGDAERPLDFSGEENTNIKAIVMLGKTEGDWFDTDAYNSYVGEDAESVNTPIVIGDEIENDDDNEHDSGRDVYEAVRNRFLNLCGSFREHDIKFYFIGVRSGDPEDHGQHLFEQNAYPQLLTCTEDPDDISFVDNTSFVGAEGEIKSKLEAIASDLESQSSFVWLVE</sequence>
<keyword evidence="1" id="KW-0732">Signal</keyword>
<protein>
    <submittedName>
        <fullName evidence="2">Pilus assembly protein</fullName>
    </submittedName>
</protein>